<feature type="region of interest" description="Disordered" evidence="1">
    <location>
        <begin position="988"/>
        <end position="1021"/>
    </location>
</feature>
<reference evidence="2 3" key="1">
    <citation type="submission" date="2019-12" db="EMBL/GenBank/DDBJ databases">
        <authorList>
            <person name="Alioto T."/>
            <person name="Alioto T."/>
            <person name="Gomez Garrido J."/>
        </authorList>
    </citation>
    <scope>NUCLEOTIDE SEQUENCE [LARGE SCALE GENOMIC DNA]</scope>
</reference>
<dbReference type="PANTHER" id="PTHR34958">
    <property type="entry name" value="CONDITIONAL LOSS-OF-GROWTH 1"/>
    <property type="match status" value="1"/>
</dbReference>
<evidence type="ECO:0000313" key="2">
    <source>
        <dbReference type="EMBL" id="CAA2989479.1"/>
    </source>
</evidence>
<dbReference type="OrthoDB" id="1905883at2759"/>
<evidence type="ECO:0000313" key="3">
    <source>
        <dbReference type="Proteomes" id="UP000594638"/>
    </source>
</evidence>
<organism evidence="2 3">
    <name type="scientific">Olea europaea subsp. europaea</name>
    <dbReference type="NCBI Taxonomy" id="158383"/>
    <lineage>
        <taxon>Eukaryota</taxon>
        <taxon>Viridiplantae</taxon>
        <taxon>Streptophyta</taxon>
        <taxon>Embryophyta</taxon>
        <taxon>Tracheophyta</taxon>
        <taxon>Spermatophyta</taxon>
        <taxon>Magnoliopsida</taxon>
        <taxon>eudicotyledons</taxon>
        <taxon>Gunneridae</taxon>
        <taxon>Pentapetalae</taxon>
        <taxon>asterids</taxon>
        <taxon>lamiids</taxon>
        <taxon>Lamiales</taxon>
        <taxon>Oleaceae</taxon>
        <taxon>Oleeae</taxon>
        <taxon>Olea</taxon>
    </lineage>
</organism>
<dbReference type="EMBL" id="CACTIH010004106">
    <property type="protein sequence ID" value="CAA2989479.1"/>
    <property type="molecule type" value="Genomic_DNA"/>
</dbReference>
<protein>
    <submittedName>
        <fullName evidence="2">Uncharacterized protein</fullName>
    </submittedName>
</protein>
<dbReference type="PANTHER" id="PTHR34958:SF1">
    <property type="entry name" value="ARMADILLO-LIKE HELICAL DOMAIN-CONTAINING PROTEIN"/>
    <property type="match status" value="1"/>
</dbReference>
<proteinExistence type="predicted"/>
<keyword evidence="3" id="KW-1185">Reference proteome</keyword>
<dbReference type="Proteomes" id="UP000594638">
    <property type="component" value="Unassembled WGS sequence"/>
</dbReference>
<accession>A0A8S0SB45</accession>
<name>A0A8S0SB45_OLEEU</name>
<sequence length="1196" mass="133157">MISLNYSPSRSQASSRMPLVGGSVSRLRSLCIRKPPEPLRRAVADCLSAAASAQQATLSTEASRILRDYLAMQSTIDLAYSVILDHTLAERERSPAVVSRCVALLKRYLLRYKPSEETLLQIDRFCVSIIAECGVSINRKLAPWSRSLSQQSGMPTPSKNISLLPVSSSASGELVKSLNYVRSLVAQYMPKRLFQSAVFAGAPPASRQSLPALSSILSRSFNSQFSPANSKDAIDNKETSITSVSDSPVAEEVDEMEDQEFIALDLFRWRWFGDQQLSDLLPKSEHIPNPQDGRTHNFLEVGAAALLVGDMDPKMKVEAWKFFGRADMPYLDQLLQPSLLTTVTNSASARAHLRAITALKRSKTGPNQIWEDSPLSNFRPRVKPLFQYRHYSEQQPLRLNPVEVCEVIAAVCAETPSTNSNLMTISSKLSNNGRPSLDVAVSVLVKLIIDMYVLDSETAAPLTLSILEDMLNSPKVMSKAQAFDLILNLGVHAHLLEPPAPDDTSAVEEEYLHEEYFENETLLSSQGKRKSDNFKKIGNSLAIDKFENWILGILYEVLLHLVQIEEKEESVWASGLSCLLYFVCDRGKIRRSRLQGLDIKVIKVLVLISRRNSWAEIVQSKLICMMTTMFYQVPDKAVSATPFFLVQQLDLIGGNEFILAELVLSNSREERRNLYLVLFDYVLHKINETCIASGVSEYSDDEVQPIATLLVLADAPEALNISVKLGVEGIMELLRRSISTALSRYPNNDRLITLLESVVVKFDMLMRSFTHLDREFTQKVQITKSYKSLESIDEVLRNSVGIKAKLSWATLHSLLHSERSAYRHNGYLWLGDLLIAEISDEGDESLLSSIKTLERKIKLAGVNDYSASLGVPLPIWLMCGLLKSRNNLNRWGFLFVLERLLMRCKFLLDESEAQHIIRSEAAGHMHAKNRLEKANAVIDVMSSALFLMTQINETDCMNILKMCDILFSQLCLKVVPATAMLFGGTQIKDSSSSEWNKADEAESLSQRENLGREVPIGNSDSKLGKNVNPQICGTASMAALLLHGQAIVPMQLVARIPAALFYWPLIQLEGAAADNIALGVSVGSKGRGNIPGATSDIRATLLLLLIGKCTADPSTFTAVGGEEFFRKLLDDTDARVAYYSSTFLLKRNQKITNGCFIVLFQELSRITTKCYWRIPTFRFVACFSCQMNNLEASCHA</sequence>
<dbReference type="Gramene" id="OE9A001596T4">
    <property type="protein sequence ID" value="OE9A001596C4"/>
    <property type="gene ID" value="OE9A001596"/>
</dbReference>
<dbReference type="AlphaFoldDB" id="A0A8S0SB45"/>
<gene>
    <name evidence="2" type="ORF">OLEA9_A001596</name>
</gene>
<comment type="caution">
    <text evidence="2">The sequence shown here is derived from an EMBL/GenBank/DDBJ whole genome shotgun (WGS) entry which is preliminary data.</text>
</comment>
<evidence type="ECO:0000256" key="1">
    <source>
        <dbReference type="SAM" id="MobiDB-lite"/>
    </source>
</evidence>